<dbReference type="InterPro" id="IPR001932">
    <property type="entry name" value="PPM-type_phosphatase-like_dom"/>
</dbReference>
<dbReference type="AlphaFoldDB" id="A0AAU9DY17"/>
<evidence type="ECO:0000259" key="2">
    <source>
        <dbReference type="SMART" id="SM00331"/>
    </source>
</evidence>
<dbReference type="InterPro" id="IPR036457">
    <property type="entry name" value="PPM-type-like_dom_sf"/>
</dbReference>
<protein>
    <recommendedName>
        <fullName evidence="2">PPM-type phosphatase domain-containing protein</fullName>
    </recommendedName>
</protein>
<dbReference type="PANTHER" id="PTHR43156">
    <property type="entry name" value="STAGE II SPORULATION PROTEIN E-RELATED"/>
    <property type="match status" value="1"/>
</dbReference>
<dbReference type="SMART" id="SM00331">
    <property type="entry name" value="PP2C_SIG"/>
    <property type="match status" value="1"/>
</dbReference>
<name>A0AAU9DY17_9FUSO</name>
<feature type="domain" description="PPM-type phosphatase" evidence="2">
    <location>
        <begin position="295"/>
        <end position="510"/>
    </location>
</feature>
<keyword evidence="1" id="KW-0378">Hydrolase</keyword>
<dbReference type="KEGG" id="haby:HLVA_08690"/>
<evidence type="ECO:0000256" key="1">
    <source>
        <dbReference type="ARBA" id="ARBA00022801"/>
    </source>
</evidence>
<organism evidence="3 4">
    <name type="scientific">Haliovirga abyssi</name>
    <dbReference type="NCBI Taxonomy" id="2996794"/>
    <lineage>
        <taxon>Bacteria</taxon>
        <taxon>Fusobacteriati</taxon>
        <taxon>Fusobacteriota</taxon>
        <taxon>Fusobacteriia</taxon>
        <taxon>Fusobacteriales</taxon>
        <taxon>Haliovirgaceae</taxon>
        <taxon>Haliovirga</taxon>
    </lineage>
</organism>
<dbReference type="Pfam" id="PF07228">
    <property type="entry name" value="SpoIIE"/>
    <property type="match status" value="1"/>
</dbReference>
<dbReference type="InterPro" id="IPR052016">
    <property type="entry name" value="Bact_Sigma-Reg"/>
</dbReference>
<dbReference type="EMBL" id="AP027059">
    <property type="protein sequence ID" value="BDU50300.1"/>
    <property type="molecule type" value="Genomic_DNA"/>
</dbReference>
<reference evidence="3 4" key="1">
    <citation type="submission" date="2022-11" db="EMBL/GenBank/DDBJ databases">
        <title>Haliovirga abyssi gen. nov., sp. nov., a mesophilic fermentative bacterium isolated from the Iheya North hydrothermal field and the proposal of Haliovirgaceae fam. nov.</title>
        <authorList>
            <person name="Miyazaki U."/>
            <person name="Tame A."/>
            <person name="Miyazaki J."/>
            <person name="Takai K."/>
            <person name="Sawayama S."/>
            <person name="Kitajima M."/>
            <person name="Okamoto A."/>
            <person name="Nakagawa S."/>
        </authorList>
    </citation>
    <scope>NUCLEOTIDE SEQUENCE [LARGE SCALE GENOMIC DNA]</scope>
    <source>
        <strain evidence="3 4">IC12</strain>
    </source>
</reference>
<dbReference type="Proteomes" id="UP001321582">
    <property type="component" value="Chromosome"/>
</dbReference>
<dbReference type="SUPFAM" id="SSF81606">
    <property type="entry name" value="PP2C-like"/>
    <property type="match status" value="1"/>
</dbReference>
<dbReference type="GO" id="GO:0016791">
    <property type="term" value="F:phosphatase activity"/>
    <property type="evidence" value="ECO:0007669"/>
    <property type="project" value="TreeGrafter"/>
</dbReference>
<dbReference type="RefSeq" id="WP_307905232.1">
    <property type="nucleotide sequence ID" value="NZ_AP027059.1"/>
</dbReference>
<proteinExistence type="predicted"/>
<sequence>MKLDEFISKIANSLEKGKIITFFFNNKNVMDTAKGLSIWLNISEEKLKNILNELVDSKIIVLEYGMYYYKPSNEIKGVLAEFNKYYKTQKNKFIDAISEIPTYDKELEEKLEKLTEELFEKNRVLFILQEINEIINSPKKIEEIIDMMSDVIELHLESDGIFFQYKLSNISGEKIEIENSSLKKYVISNYNFSDKISNEVIIKFIKEFNFKIYKYDIIGENNNKIAELKILKKAKEIEEFEKDLELLNIISSLIGQMLEKQNYFIEKIKKEKLEVDLELAKKIQLSYIPETFPEIEGFQFASIYKPARMVGGDYYDWFQIGEDKYSFVIGDVSGKGSSAALYMVKARENFRVYSKDNIDSDNVLECVNDNLSNDVDVEKFMTAFYFTLDLKNKKIKCSNAGHDPLLIVRDGKIIKVEIRGLPLGIIESSTYQSVDIELKKGDVIVVYTDGIPESRNLEKEFYEFDRFLKVLKENYKKNPNELVVEIENDVKKFIKDAPQHDDFTMFIIKYNGKSEKEI</sequence>
<dbReference type="PANTHER" id="PTHR43156:SF2">
    <property type="entry name" value="STAGE II SPORULATION PROTEIN E"/>
    <property type="match status" value="1"/>
</dbReference>
<dbReference type="Gene3D" id="3.60.40.10">
    <property type="entry name" value="PPM-type phosphatase domain"/>
    <property type="match status" value="1"/>
</dbReference>
<accession>A0AAU9DY17</accession>
<evidence type="ECO:0000313" key="3">
    <source>
        <dbReference type="EMBL" id="BDU50300.1"/>
    </source>
</evidence>
<evidence type="ECO:0000313" key="4">
    <source>
        <dbReference type="Proteomes" id="UP001321582"/>
    </source>
</evidence>
<keyword evidence="4" id="KW-1185">Reference proteome</keyword>
<gene>
    <name evidence="3" type="ORF">HLVA_08690</name>
</gene>